<dbReference type="Proteomes" id="UP000078546">
    <property type="component" value="Unassembled WGS sequence"/>
</dbReference>
<evidence type="ECO:0000313" key="4">
    <source>
        <dbReference type="Proteomes" id="UP000078560"/>
    </source>
</evidence>
<dbReference type="Pfam" id="PF05795">
    <property type="entry name" value="Plasmodium_Vir"/>
    <property type="match status" value="1"/>
</dbReference>
<accession>A0A1A8VR86</accession>
<evidence type="ECO:0000313" key="3">
    <source>
        <dbReference type="Proteomes" id="UP000078546"/>
    </source>
</evidence>
<reference evidence="3 4" key="1">
    <citation type="submission" date="2016-05" db="EMBL/GenBank/DDBJ databases">
        <authorList>
            <person name="Naeem Raeece"/>
        </authorList>
    </citation>
    <scope>NUCLEOTIDE SEQUENCE [LARGE SCALE GENOMIC DNA]</scope>
</reference>
<protein>
    <submittedName>
        <fullName evidence="1">PIR Superfamily Protein</fullName>
    </submittedName>
</protein>
<gene>
    <name evidence="2" type="ORF">POVCU1_083120</name>
    <name evidence="1" type="ORF">POVCU2_0014290</name>
</gene>
<dbReference type="AlphaFoldDB" id="A0A1A8VR86"/>
<organism evidence="1 4">
    <name type="scientific">Plasmodium ovale curtisi</name>
    <dbReference type="NCBI Taxonomy" id="864141"/>
    <lineage>
        <taxon>Eukaryota</taxon>
        <taxon>Sar</taxon>
        <taxon>Alveolata</taxon>
        <taxon>Apicomplexa</taxon>
        <taxon>Aconoidasida</taxon>
        <taxon>Haemosporida</taxon>
        <taxon>Plasmodiidae</taxon>
        <taxon>Plasmodium</taxon>
        <taxon>Plasmodium (Plasmodium)</taxon>
    </lineage>
</organism>
<dbReference type="EMBL" id="FLQV01003971">
    <property type="protein sequence ID" value="SBT03004.1"/>
    <property type="molecule type" value="Genomic_DNA"/>
</dbReference>
<dbReference type="InterPro" id="IPR008780">
    <property type="entry name" value="Plasmodium_Vir"/>
</dbReference>
<name>A0A1A8VR86_PLAOA</name>
<evidence type="ECO:0000313" key="1">
    <source>
        <dbReference type="EMBL" id="SBS82182.1"/>
    </source>
</evidence>
<dbReference type="VEuPathDB" id="PlasmoDB:PocGH01_00153800"/>
<dbReference type="Proteomes" id="UP000078560">
    <property type="component" value="Unassembled WGS sequence"/>
</dbReference>
<proteinExistence type="predicted"/>
<sequence length="341" mass="39492">MTHLGVKDLPSIKCIKDLKNTIKFEEIMNYIKRKNSEKIRDWVAVFKRRLLEYLNNFTHYQDTTYPNKRCRDLNHVLDIVIGLILKQKLDDSIKFYNNTERVALNILNGSNSLKCRRILYDEKYPFRHLRKMFDDFCEDSLYIDSNIDSIKKSPKCRTIMSNIRRRRDYIAKILNRNRHIPRDIFNFNDQCNGNNIEKIHKTTNCMRVTEAEDLPSSAPLARGAGDLDLSASAGNPKEVLDTDSSEASDLVEREIKEYESSEHLNITYATSSVVGTALFSYFLYRATPVGSWIRSKVLSNTQNNFSMFNDGSDNSLSNNIDPLQLNMDNYEYNMPYVGGGL</sequence>
<dbReference type="EMBL" id="FLQU01000197">
    <property type="protein sequence ID" value="SBS82182.1"/>
    <property type="molecule type" value="Genomic_DNA"/>
</dbReference>
<reference evidence="1" key="2">
    <citation type="submission" date="2016-05" db="EMBL/GenBank/DDBJ databases">
        <authorList>
            <person name="Lavstsen T."/>
            <person name="Jespersen J.S."/>
        </authorList>
    </citation>
    <scope>NUCLEOTIDE SEQUENCE [LARGE SCALE GENOMIC DNA]</scope>
</reference>
<evidence type="ECO:0000313" key="2">
    <source>
        <dbReference type="EMBL" id="SBT03004.1"/>
    </source>
</evidence>